<evidence type="ECO:0000313" key="3">
    <source>
        <dbReference type="Proteomes" id="UP001492541"/>
    </source>
</evidence>
<protein>
    <recommendedName>
        <fullName evidence="1">ArnR1-like winged helix-turn-helix domain-containing protein</fullName>
    </recommendedName>
</protein>
<dbReference type="GeneID" id="90449660"/>
<evidence type="ECO:0000313" key="2">
    <source>
        <dbReference type="EMBL" id="XAT63231.1"/>
    </source>
</evidence>
<name>A0ABZ3H231_GEOAI</name>
<proteinExistence type="predicted"/>
<gene>
    <name evidence="2" type="ORF">LPQ35_08185</name>
</gene>
<feature type="domain" description="ArnR1-like winged helix-turn-helix" evidence="1">
    <location>
        <begin position="7"/>
        <end position="66"/>
    </location>
</feature>
<dbReference type="RefSeq" id="WP_193808297.1">
    <property type="nucleotide sequence ID" value="NZ_CP087714.1"/>
</dbReference>
<dbReference type="EMBL" id="CP087714">
    <property type="protein sequence ID" value="XAT63231.1"/>
    <property type="molecule type" value="Genomic_DNA"/>
</dbReference>
<evidence type="ECO:0000259" key="1">
    <source>
        <dbReference type="Pfam" id="PF14947"/>
    </source>
</evidence>
<reference evidence="2 3" key="1">
    <citation type="submission" date="2021-11" db="EMBL/GenBank/DDBJ databases">
        <title>Whole genome of Geoglobus acetivorans.</title>
        <authorList>
            <person name="Liu D."/>
        </authorList>
    </citation>
    <scope>NUCLEOTIDE SEQUENCE [LARGE SCALE GENOMIC DNA]</scope>
    <source>
        <strain evidence="2 3">SBH6</strain>
    </source>
</reference>
<dbReference type="InterPro" id="IPR038723">
    <property type="entry name" value="ArnR1-like_HTH"/>
</dbReference>
<dbReference type="SUPFAM" id="SSF46785">
    <property type="entry name" value="Winged helix' DNA-binding domain"/>
    <property type="match status" value="1"/>
</dbReference>
<dbReference type="InterPro" id="IPR036390">
    <property type="entry name" value="WH_DNA-bd_sf"/>
</dbReference>
<accession>A0ABZ3H231</accession>
<dbReference type="Gene3D" id="1.10.10.10">
    <property type="entry name" value="Winged helix-like DNA-binding domain superfamily/Winged helix DNA-binding domain"/>
    <property type="match status" value="1"/>
</dbReference>
<dbReference type="Proteomes" id="UP001492541">
    <property type="component" value="Chromosome"/>
</dbReference>
<dbReference type="Pfam" id="PF14947">
    <property type="entry name" value="HTH_45"/>
    <property type="match status" value="1"/>
</dbReference>
<dbReference type="InterPro" id="IPR036388">
    <property type="entry name" value="WH-like_DNA-bd_sf"/>
</dbReference>
<organism evidence="2 3">
    <name type="scientific">Geoglobus acetivorans</name>
    <dbReference type="NCBI Taxonomy" id="565033"/>
    <lineage>
        <taxon>Archaea</taxon>
        <taxon>Methanobacteriati</taxon>
        <taxon>Methanobacteriota</taxon>
        <taxon>Archaeoglobi</taxon>
        <taxon>Archaeoglobales</taxon>
        <taxon>Archaeoglobaceae</taxon>
        <taxon>Geoglobus</taxon>
    </lineage>
</organism>
<sequence length="69" mass="7909">MLSGNMLRVLALLEHGEMDFTSIKKSVRIPEKMLESVIARLVEQNFINKEGEAYKLTEKGFEVLKKQKA</sequence>
<keyword evidence="3" id="KW-1185">Reference proteome</keyword>